<dbReference type="GO" id="GO:0003677">
    <property type="term" value="F:DNA binding"/>
    <property type="evidence" value="ECO:0007669"/>
    <property type="project" value="InterPro"/>
</dbReference>
<reference evidence="3" key="1">
    <citation type="submission" date="2017-05" db="EMBL/GenBank/DDBJ databases">
        <title>Streptomyces olivochromogenes NBRC 3561 whole genome shotgun sequence.</title>
        <authorList>
            <person name="Dohra H."/>
            <person name="Kodani S."/>
        </authorList>
    </citation>
    <scope>NUCLEOTIDE SEQUENCE [LARGE SCALE GENOMIC DNA]</scope>
    <source>
        <strain evidence="3">NBRC 3561</strain>
    </source>
</reference>
<dbReference type="InterPro" id="IPR001387">
    <property type="entry name" value="Cro/C1-type_HTH"/>
</dbReference>
<keyword evidence="3" id="KW-1185">Reference proteome</keyword>
<evidence type="ECO:0000313" key="3">
    <source>
        <dbReference type="Proteomes" id="UP000217446"/>
    </source>
</evidence>
<comment type="caution">
    <text evidence="2">The sequence shown here is derived from an EMBL/GenBank/DDBJ whole genome shotgun (WGS) entry which is preliminary data.</text>
</comment>
<dbReference type="Gene3D" id="1.10.260.40">
    <property type="entry name" value="lambda repressor-like DNA-binding domains"/>
    <property type="match status" value="1"/>
</dbReference>
<dbReference type="SUPFAM" id="SSF47413">
    <property type="entry name" value="lambda repressor-like DNA-binding domains"/>
    <property type="match status" value="1"/>
</dbReference>
<dbReference type="InterPro" id="IPR036388">
    <property type="entry name" value="WH-like_DNA-bd_sf"/>
</dbReference>
<protein>
    <submittedName>
        <fullName evidence="2">Uncharacterized protein</fullName>
    </submittedName>
</protein>
<dbReference type="GO" id="GO:0006355">
    <property type="term" value="P:regulation of DNA-templated transcription"/>
    <property type="evidence" value="ECO:0007669"/>
    <property type="project" value="InterPro"/>
</dbReference>
<dbReference type="AlphaFoldDB" id="A0A250VSR7"/>
<feature type="compositionally biased region" description="Low complexity" evidence="1">
    <location>
        <begin position="1"/>
        <end position="16"/>
    </location>
</feature>
<dbReference type="InterPro" id="IPR016032">
    <property type="entry name" value="Sig_transdc_resp-reg_C-effctor"/>
</dbReference>
<dbReference type="Proteomes" id="UP000217446">
    <property type="component" value="Unassembled WGS sequence"/>
</dbReference>
<organism evidence="2 3">
    <name type="scientific">Streptomyces olivochromogenes</name>
    <dbReference type="NCBI Taxonomy" id="1963"/>
    <lineage>
        <taxon>Bacteria</taxon>
        <taxon>Bacillati</taxon>
        <taxon>Actinomycetota</taxon>
        <taxon>Actinomycetes</taxon>
        <taxon>Kitasatosporales</taxon>
        <taxon>Streptomycetaceae</taxon>
        <taxon>Streptomyces</taxon>
    </lineage>
</organism>
<gene>
    <name evidence="2" type="ORF">SO3561_08827</name>
</gene>
<evidence type="ECO:0000313" key="2">
    <source>
        <dbReference type="EMBL" id="GAX57257.1"/>
    </source>
</evidence>
<dbReference type="STRING" id="1963.AQJ27_45170"/>
<accession>A0A250VSR7</accession>
<dbReference type="InterPro" id="IPR010982">
    <property type="entry name" value="Lambda_DNA-bd_dom_sf"/>
</dbReference>
<proteinExistence type="predicted"/>
<dbReference type="SUPFAM" id="SSF46894">
    <property type="entry name" value="C-terminal effector domain of the bipartite response regulators"/>
    <property type="match status" value="1"/>
</dbReference>
<sequence length="168" mass="18011">MTAPVQVGPSPSGDGPVPSPDWEDVLADLGDRIRAERQARSWSEPRLATRAGLGRTAIQRLEAGGGTLRVFAQACFALEVDMAYMLSREWRMPARRVPLTARQAELLGAVTGGRTLSEAASELGIPREGLAARLSKIYTQLGLSDVPKDERRAAALRIAVQHGLVDAA</sequence>
<dbReference type="Gene3D" id="1.10.10.10">
    <property type="entry name" value="Winged helix-like DNA-binding domain superfamily/Winged helix DNA-binding domain"/>
    <property type="match status" value="1"/>
</dbReference>
<name>A0A250VSR7_STROL</name>
<evidence type="ECO:0000256" key="1">
    <source>
        <dbReference type="SAM" id="MobiDB-lite"/>
    </source>
</evidence>
<dbReference type="EMBL" id="BDQI01000034">
    <property type="protein sequence ID" value="GAX57257.1"/>
    <property type="molecule type" value="Genomic_DNA"/>
</dbReference>
<dbReference type="RefSeq" id="WP_159064580.1">
    <property type="nucleotide sequence ID" value="NZ_BDQI01000034.1"/>
</dbReference>
<feature type="region of interest" description="Disordered" evidence="1">
    <location>
        <begin position="1"/>
        <end position="22"/>
    </location>
</feature>
<dbReference type="CDD" id="cd00093">
    <property type="entry name" value="HTH_XRE"/>
    <property type="match status" value="1"/>
</dbReference>